<feature type="chain" id="PRO_5042052542" description="Secreted protein" evidence="2">
    <location>
        <begin position="17"/>
        <end position="117"/>
    </location>
</feature>
<organism evidence="3 4">
    <name type="scientific">Colletotrichum zoysiae</name>
    <dbReference type="NCBI Taxonomy" id="1216348"/>
    <lineage>
        <taxon>Eukaryota</taxon>
        <taxon>Fungi</taxon>
        <taxon>Dikarya</taxon>
        <taxon>Ascomycota</taxon>
        <taxon>Pezizomycotina</taxon>
        <taxon>Sordariomycetes</taxon>
        <taxon>Hypocreomycetidae</taxon>
        <taxon>Glomerellales</taxon>
        <taxon>Glomerellaceae</taxon>
        <taxon>Colletotrichum</taxon>
        <taxon>Colletotrichum graminicola species complex</taxon>
    </lineage>
</organism>
<keyword evidence="4" id="KW-1185">Reference proteome</keyword>
<dbReference type="AlphaFoldDB" id="A0AAD9LSV5"/>
<evidence type="ECO:0000256" key="2">
    <source>
        <dbReference type="SAM" id="SignalP"/>
    </source>
</evidence>
<protein>
    <recommendedName>
        <fullName evidence="5">Secreted protein</fullName>
    </recommendedName>
</protein>
<name>A0AAD9LSV5_9PEZI</name>
<dbReference type="EMBL" id="MU843235">
    <property type="protein sequence ID" value="KAK2020486.1"/>
    <property type="molecule type" value="Genomic_DNA"/>
</dbReference>
<evidence type="ECO:0000256" key="1">
    <source>
        <dbReference type="SAM" id="MobiDB-lite"/>
    </source>
</evidence>
<evidence type="ECO:0000313" key="3">
    <source>
        <dbReference type="EMBL" id="KAK2020486.1"/>
    </source>
</evidence>
<evidence type="ECO:0008006" key="5">
    <source>
        <dbReference type="Google" id="ProtNLM"/>
    </source>
</evidence>
<accession>A0AAD9LSV5</accession>
<sequence length="117" mass="12880">MMKGCFFLLFFPPLGGWSQPRPSKGGEQAGEGRRAAIRQKRDGRPGGDGLAVDDGLCVSVCVCVWCLYRPSHGRRCAQRALHVPLAHDTTTKRGSLVRVCNYYSLAKGFSRRNLNAL</sequence>
<feature type="signal peptide" evidence="2">
    <location>
        <begin position="1"/>
        <end position="16"/>
    </location>
</feature>
<feature type="region of interest" description="Disordered" evidence="1">
    <location>
        <begin position="15"/>
        <end position="51"/>
    </location>
</feature>
<proteinExistence type="predicted"/>
<feature type="compositionally biased region" description="Basic and acidic residues" evidence="1">
    <location>
        <begin position="30"/>
        <end position="45"/>
    </location>
</feature>
<comment type="caution">
    <text evidence="3">The sequence shown here is derived from an EMBL/GenBank/DDBJ whole genome shotgun (WGS) entry which is preliminary data.</text>
</comment>
<dbReference type="Proteomes" id="UP001232148">
    <property type="component" value="Unassembled WGS sequence"/>
</dbReference>
<reference evidence="3" key="1">
    <citation type="submission" date="2021-06" db="EMBL/GenBank/DDBJ databases">
        <title>Comparative genomics, transcriptomics and evolutionary studies reveal genomic signatures of adaptation to plant cell wall in hemibiotrophic fungi.</title>
        <authorList>
            <consortium name="DOE Joint Genome Institute"/>
            <person name="Baroncelli R."/>
            <person name="Diaz J.F."/>
            <person name="Benocci T."/>
            <person name="Peng M."/>
            <person name="Battaglia E."/>
            <person name="Haridas S."/>
            <person name="Andreopoulos W."/>
            <person name="Labutti K."/>
            <person name="Pangilinan J."/>
            <person name="Floch G.L."/>
            <person name="Makela M.R."/>
            <person name="Henrissat B."/>
            <person name="Grigoriev I.V."/>
            <person name="Crouch J.A."/>
            <person name="De Vries R.P."/>
            <person name="Sukno S.A."/>
            <person name="Thon M.R."/>
        </authorList>
    </citation>
    <scope>NUCLEOTIDE SEQUENCE</scope>
    <source>
        <strain evidence="3">MAFF235873</strain>
    </source>
</reference>
<gene>
    <name evidence="3" type="ORF">LX32DRAFT_647342</name>
</gene>
<keyword evidence="2" id="KW-0732">Signal</keyword>
<evidence type="ECO:0000313" key="4">
    <source>
        <dbReference type="Proteomes" id="UP001232148"/>
    </source>
</evidence>